<organism evidence="1 2">
    <name type="scientific">Amblyomma americanum</name>
    <name type="common">Lone star tick</name>
    <dbReference type="NCBI Taxonomy" id="6943"/>
    <lineage>
        <taxon>Eukaryota</taxon>
        <taxon>Metazoa</taxon>
        <taxon>Ecdysozoa</taxon>
        <taxon>Arthropoda</taxon>
        <taxon>Chelicerata</taxon>
        <taxon>Arachnida</taxon>
        <taxon>Acari</taxon>
        <taxon>Parasitiformes</taxon>
        <taxon>Ixodida</taxon>
        <taxon>Ixodoidea</taxon>
        <taxon>Ixodidae</taxon>
        <taxon>Amblyomminae</taxon>
        <taxon>Amblyomma</taxon>
    </lineage>
</organism>
<dbReference type="Proteomes" id="UP001321473">
    <property type="component" value="Unassembled WGS sequence"/>
</dbReference>
<name>A0AAQ4ERX7_AMBAM</name>
<gene>
    <name evidence="1" type="ORF">V5799_029129</name>
</gene>
<accession>A0AAQ4ERX7</accession>
<evidence type="ECO:0000313" key="1">
    <source>
        <dbReference type="EMBL" id="KAK8777526.1"/>
    </source>
</evidence>
<reference evidence="1 2" key="1">
    <citation type="journal article" date="2023" name="Arcadia Sci">
        <title>De novo assembly of a long-read Amblyomma americanum tick genome.</title>
        <authorList>
            <person name="Chou S."/>
            <person name="Poskanzer K.E."/>
            <person name="Rollins M."/>
            <person name="Thuy-Boun P.S."/>
        </authorList>
    </citation>
    <scope>NUCLEOTIDE SEQUENCE [LARGE SCALE GENOMIC DNA]</scope>
    <source>
        <strain evidence="1">F_SG_1</strain>
        <tissue evidence="1">Salivary glands</tissue>
    </source>
</reference>
<evidence type="ECO:0000313" key="2">
    <source>
        <dbReference type="Proteomes" id="UP001321473"/>
    </source>
</evidence>
<dbReference type="AlphaFoldDB" id="A0AAQ4ERX7"/>
<keyword evidence="2" id="KW-1185">Reference proteome</keyword>
<proteinExistence type="predicted"/>
<comment type="caution">
    <text evidence="1">The sequence shown here is derived from an EMBL/GenBank/DDBJ whole genome shotgun (WGS) entry which is preliminary data.</text>
</comment>
<feature type="non-terminal residue" evidence="1">
    <location>
        <position position="113"/>
    </location>
</feature>
<sequence>MLVNLQERALASQQERLLAARARGYSRLFGWDRIRERTCLRGFAFRQRGEEVTGSFAPSSRAVWLRSIACPSVGEHSLVTLLIRCTAGETYRGWNTLPEEEFKQPRKGSRAEA</sequence>
<dbReference type="EMBL" id="JARKHS020011761">
    <property type="protein sequence ID" value="KAK8777526.1"/>
    <property type="molecule type" value="Genomic_DNA"/>
</dbReference>
<protein>
    <submittedName>
        <fullName evidence="1">Uncharacterized protein</fullName>
    </submittedName>
</protein>